<dbReference type="Gene3D" id="2.40.50.1020">
    <property type="entry name" value="LytTr DNA-binding domain"/>
    <property type="match status" value="1"/>
</dbReference>
<dbReference type="GO" id="GO:0000156">
    <property type="term" value="F:phosphorelay response regulator activity"/>
    <property type="evidence" value="ECO:0007669"/>
    <property type="project" value="TreeGrafter"/>
</dbReference>
<dbReference type="KEGG" id="sfol:H3H32_11390"/>
<reference evidence="4 5" key="1">
    <citation type="submission" date="2020-07" db="EMBL/GenBank/DDBJ databases">
        <title>Spirosoma foliorum sp. nov., isolated from the leaves on the Nejang mountain Korea, Republic of.</title>
        <authorList>
            <person name="Ho H."/>
            <person name="Lee Y.-J."/>
            <person name="Nurcahyanto D.-A."/>
            <person name="Kim S.-G."/>
        </authorList>
    </citation>
    <scope>NUCLEOTIDE SEQUENCE [LARGE SCALE GENOMIC DNA]</scope>
    <source>
        <strain evidence="4 5">PL0136</strain>
    </source>
</reference>
<dbReference type="Proteomes" id="UP000515369">
    <property type="component" value="Chromosome"/>
</dbReference>
<protein>
    <submittedName>
        <fullName evidence="4">Response regulator transcription factor</fullName>
    </submittedName>
</protein>
<name>A0A7G5H2U9_9BACT</name>
<evidence type="ECO:0000259" key="3">
    <source>
        <dbReference type="PROSITE" id="PS50930"/>
    </source>
</evidence>
<dbReference type="InterPro" id="IPR007492">
    <property type="entry name" value="LytTR_DNA-bd_dom"/>
</dbReference>
<proteinExistence type="predicted"/>
<evidence type="ECO:0000259" key="2">
    <source>
        <dbReference type="PROSITE" id="PS50110"/>
    </source>
</evidence>
<accession>A0A7G5H2U9</accession>
<dbReference type="EMBL" id="CP059732">
    <property type="protein sequence ID" value="QMW05441.1"/>
    <property type="molecule type" value="Genomic_DNA"/>
</dbReference>
<dbReference type="Gene3D" id="3.40.50.2300">
    <property type="match status" value="1"/>
</dbReference>
<evidence type="ECO:0000313" key="4">
    <source>
        <dbReference type="EMBL" id="QMW05441.1"/>
    </source>
</evidence>
<feature type="modified residue" description="4-aspartylphosphate" evidence="1">
    <location>
        <position position="57"/>
    </location>
</feature>
<dbReference type="RefSeq" id="WP_182462822.1">
    <property type="nucleotide sequence ID" value="NZ_CP059732.1"/>
</dbReference>
<organism evidence="4 5">
    <name type="scientific">Spirosoma foliorum</name>
    <dbReference type="NCBI Taxonomy" id="2710596"/>
    <lineage>
        <taxon>Bacteria</taxon>
        <taxon>Pseudomonadati</taxon>
        <taxon>Bacteroidota</taxon>
        <taxon>Cytophagia</taxon>
        <taxon>Cytophagales</taxon>
        <taxon>Cytophagaceae</taxon>
        <taxon>Spirosoma</taxon>
    </lineage>
</organism>
<dbReference type="InterPro" id="IPR011006">
    <property type="entry name" value="CheY-like_superfamily"/>
</dbReference>
<evidence type="ECO:0000256" key="1">
    <source>
        <dbReference type="PROSITE-ProRule" id="PRU00169"/>
    </source>
</evidence>
<dbReference type="PROSITE" id="PS50930">
    <property type="entry name" value="HTH_LYTTR"/>
    <property type="match status" value="1"/>
</dbReference>
<dbReference type="SMART" id="SM00448">
    <property type="entry name" value="REC"/>
    <property type="match status" value="1"/>
</dbReference>
<feature type="domain" description="HTH LytTR-type" evidence="3">
    <location>
        <begin position="155"/>
        <end position="254"/>
    </location>
</feature>
<dbReference type="PROSITE" id="PS50110">
    <property type="entry name" value="RESPONSE_REGULATORY"/>
    <property type="match status" value="1"/>
</dbReference>
<dbReference type="AlphaFoldDB" id="A0A7G5H2U9"/>
<evidence type="ECO:0000313" key="5">
    <source>
        <dbReference type="Proteomes" id="UP000515369"/>
    </source>
</evidence>
<dbReference type="PANTHER" id="PTHR45526:SF1">
    <property type="entry name" value="TRANSCRIPTIONAL REGULATORY PROTEIN DCUR-RELATED"/>
    <property type="match status" value="1"/>
</dbReference>
<dbReference type="SUPFAM" id="SSF52172">
    <property type="entry name" value="CheY-like"/>
    <property type="match status" value="1"/>
</dbReference>
<gene>
    <name evidence="4" type="ORF">H3H32_11390</name>
</gene>
<keyword evidence="5" id="KW-1185">Reference proteome</keyword>
<dbReference type="Pfam" id="PF00072">
    <property type="entry name" value="Response_reg"/>
    <property type="match status" value="1"/>
</dbReference>
<feature type="domain" description="Response regulatory" evidence="2">
    <location>
        <begin position="6"/>
        <end position="118"/>
    </location>
</feature>
<dbReference type="InterPro" id="IPR051271">
    <property type="entry name" value="2C-system_Tx_regulators"/>
</dbReference>
<dbReference type="InterPro" id="IPR001789">
    <property type="entry name" value="Sig_transdc_resp-reg_receiver"/>
</dbReference>
<keyword evidence="1" id="KW-0597">Phosphoprotein</keyword>
<dbReference type="GO" id="GO:0003677">
    <property type="term" value="F:DNA binding"/>
    <property type="evidence" value="ECO:0007669"/>
    <property type="project" value="InterPro"/>
</dbReference>
<dbReference type="PANTHER" id="PTHR45526">
    <property type="entry name" value="TRANSCRIPTIONAL REGULATORY PROTEIN DPIA"/>
    <property type="match status" value="1"/>
</dbReference>
<sequence>MKMPYRVIVLDDEPPARDLIEVFVSQVPDLQCVNKSSNVMQGLIAIQELKPDLLFLDIQMPEMTGFDLMKLPLVHRPEIILTTAYPEYALTSYEFSVLDYLVKPIAFDRFVKSVVKFREKRQLSLNSTDWQSTEAIPRAAQSEIATTFDSDSNSVWLREEKRLLQIPYSEILYIEGLKDYVKVHLKDQIIVSHIGLGKAEKLFTTPQFVRIHRSFIVRLAAVRLIDGNTITLTNKKELVLGPLYRDELKKYVAALI</sequence>
<dbReference type="SMART" id="SM00850">
    <property type="entry name" value="LytTR"/>
    <property type="match status" value="1"/>
</dbReference>
<dbReference type="Pfam" id="PF04397">
    <property type="entry name" value="LytTR"/>
    <property type="match status" value="1"/>
</dbReference>